<dbReference type="RefSeq" id="WP_311899223.1">
    <property type="nucleotide sequence ID" value="NZ_JAUOES010000009.1"/>
</dbReference>
<evidence type="ECO:0000313" key="1">
    <source>
        <dbReference type="EMBL" id="MDT3280676.1"/>
    </source>
</evidence>
<evidence type="ECO:0000313" key="2">
    <source>
        <dbReference type="Proteomes" id="UP001249505"/>
    </source>
</evidence>
<reference evidence="1 2" key="1">
    <citation type="submission" date="2023-07" db="EMBL/GenBank/DDBJ databases">
        <title>Novel Shewanella species isolated from Baltic Sea sediments.</title>
        <authorList>
            <person name="Martin-Rodriguez A.J."/>
        </authorList>
    </citation>
    <scope>NUCLEOTIDE SEQUENCE [LARGE SCALE GENOMIC DNA]</scope>
    <source>
        <strain evidence="1 2">SP2S1-2</strain>
    </source>
</reference>
<protein>
    <submittedName>
        <fullName evidence="1">Uncharacterized protein</fullName>
    </submittedName>
</protein>
<name>A0ABU3FZ69_9GAMM</name>
<dbReference type="Proteomes" id="UP001249505">
    <property type="component" value="Unassembled WGS sequence"/>
</dbReference>
<comment type="caution">
    <text evidence="1">The sequence shown here is derived from an EMBL/GenBank/DDBJ whole genome shotgun (WGS) entry which is preliminary data.</text>
</comment>
<sequence length="85" mass="9993">MMQSTAFEQQAHNLLMVFELMTYVIKKEMPDSNTFSYEDNVEQEILLHMLKQRLVREKMSVVQIELAISFAEQFMQTGLISMVQT</sequence>
<proteinExistence type="predicted"/>
<organism evidence="1 2">
    <name type="scientific">Shewanella scandinavica</name>
    <dbReference type="NCBI Taxonomy" id="3063538"/>
    <lineage>
        <taxon>Bacteria</taxon>
        <taxon>Pseudomonadati</taxon>
        <taxon>Pseudomonadota</taxon>
        <taxon>Gammaproteobacteria</taxon>
        <taxon>Alteromonadales</taxon>
        <taxon>Shewanellaceae</taxon>
        <taxon>Shewanella</taxon>
    </lineage>
</organism>
<accession>A0ABU3FZ69</accession>
<dbReference type="EMBL" id="JAUOES010000009">
    <property type="protein sequence ID" value="MDT3280676.1"/>
    <property type="molecule type" value="Genomic_DNA"/>
</dbReference>
<gene>
    <name evidence="1" type="ORF">Q4Q50_10305</name>
</gene>
<keyword evidence="2" id="KW-1185">Reference proteome</keyword>